<comment type="caution">
    <text evidence="1">The sequence shown here is derived from an EMBL/GenBank/DDBJ whole genome shotgun (WGS) entry which is preliminary data.</text>
</comment>
<evidence type="ECO:0000313" key="2">
    <source>
        <dbReference type="Proteomes" id="UP001221757"/>
    </source>
</evidence>
<dbReference type="Proteomes" id="UP001221757">
    <property type="component" value="Unassembled WGS sequence"/>
</dbReference>
<reference evidence="1" key="1">
    <citation type="submission" date="2023-03" db="EMBL/GenBank/DDBJ databases">
        <title>Massive genome expansion in bonnet fungi (Mycena s.s.) driven by repeated elements and novel gene families across ecological guilds.</title>
        <authorList>
            <consortium name="Lawrence Berkeley National Laboratory"/>
            <person name="Harder C.B."/>
            <person name="Miyauchi S."/>
            <person name="Viragh M."/>
            <person name="Kuo A."/>
            <person name="Thoen E."/>
            <person name="Andreopoulos B."/>
            <person name="Lu D."/>
            <person name="Skrede I."/>
            <person name="Drula E."/>
            <person name="Henrissat B."/>
            <person name="Morin E."/>
            <person name="Kohler A."/>
            <person name="Barry K."/>
            <person name="LaButti K."/>
            <person name="Morin E."/>
            <person name="Salamov A."/>
            <person name="Lipzen A."/>
            <person name="Mereny Z."/>
            <person name="Hegedus B."/>
            <person name="Baldrian P."/>
            <person name="Stursova M."/>
            <person name="Weitz H."/>
            <person name="Taylor A."/>
            <person name="Grigoriev I.V."/>
            <person name="Nagy L.G."/>
            <person name="Martin F."/>
            <person name="Kauserud H."/>
        </authorList>
    </citation>
    <scope>NUCLEOTIDE SEQUENCE</scope>
    <source>
        <strain evidence="1">CBHHK067</strain>
    </source>
</reference>
<evidence type="ECO:0000313" key="1">
    <source>
        <dbReference type="EMBL" id="KAJ7602680.1"/>
    </source>
</evidence>
<gene>
    <name evidence="1" type="ORF">B0H17DRAFT_1154925</name>
</gene>
<accession>A0AAD7F5L1</accession>
<protein>
    <submittedName>
        <fullName evidence="1">Uncharacterized protein</fullName>
    </submittedName>
</protein>
<dbReference type="AlphaFoldDB" id="A0AAD7F5L1"/>
<proteinExistence type="predicted"/>
<organism evidence="1 2">
    <name type="scientific">Mycena rosella</name>
    <name type="common">Pink bonnet</name>
    <name type="synonym">Agaricus rosellus</name>
    <dbReference type="NCBI Taxonomy" id="1033263"/>
    <lineage>
        <taxon>Eukaryota</taxon>
        <taxon>Fungi</taxon>
        <taxon>Dikarya</taxon>
        <taxon>Basidiomycota</taxon>
        <taxon>Agaricomycotina</taxon>
        <taxon>Agaricomycetes</taxon>
        <taxon>Agaricomycetidae</taxon>
        <taxon>Agaricales</taxon>
        <taxon>Marasmiineae</taxon>
        <taxon>Mycenaceae</taxon>
        <taxon>Mycena</taxon>
    </lineage>
</organism>
<keyword evidence="2" id="KW-1185">Reference proteome</keyword>
<sequence>MIEGPLVQLPDSAKYFLGRFCDPYPAPTTFPYSRSGPRRVGLGLDKKMFITAFEVRQPTGYILIEFIDVAGCFKRPGLKPGSRVGPKKSQSDRNPGSGFMPGPAYYGFPFSHGHIQAELHPNYLARLPMGSSQRSLPTTVAEIISGVGYDGHGASVRLGECSPSSGVARIPHASGNMRAGEL</sequence>
<dbReference type="EMBL" id="JARKIE010001371">
    <property type="protein sequence ID" value="KAJ7602680.1"/>
    <property type="molecule type" value="Genomic_DNA"/>
</dbReference>
<name>A0AAD7F5L1_MYCRO</name>